<reference evidence="2" key="2">
    <citation type="submission" date="2023-10" db="EMBL/GenBank/DDBJ databases">
        <title>Analysis of Resistance Genes of Carbapenem-resistant Providencia rettgeri.</title>
        <authorList>
            <person name="Liu M."/>
        </authorList>
    </citation>
    <scope>NUCLEOTIDE SEQUENCE</scope>
    <source>
        <strain evidence="2">QITACRE101</strain>
    </source>
</reference>
<dbReference type="RefSeq" id="WP_279776540.1">
    <property type="nucleotide sequence ID" value="NZ_JARVQW010000002.1"/>
</dbReference>
<evidence type="ECO:0000259" key="1">
    <source>
        <dbReference type="Pfam" id="PF18668"/>
    </source>
</evidence>
<organism evidence="2 3">
    <name type="scientific">Providencia rettgeri</name>
    <dbReference type="NCBI Taxonomy" id="587"/>
    <lineage>
        <taxon>Bacteria</taxon>
        <taxon>Pseudomonadati</taxon>
        <taxon>Pseudomonadota</taxon>
        <taxon>Gammaproteobacteria</taxon>
        <taxon>Enterobacterales</taxon>
        <taxon>Morganellaceae</taxon>
        <taxon>Providencia</taxon>
    </lineage>
</organism>
<sequence length="855" mass="93641">MREVKPTQKPVPSSDIKDLFFNSGLLDIWATSLEHKYIDRFGNCHLTAAGMEWIFNELITKFKIDSEQALLAAGYAPAGTFQDGAEVVSRNGTVLWKLPDGDGDHYRWDGELPKQVPAGSTPQSTGGIGKGAWVSVGDASLRQELGTVSGADLVGGLGVYITGVKYSGGAKGDGVTDDFAALKSATEYANANKLPIMCPPGLTVKIKGSESITIKHGFDFNGSILDVSEYGGTINILRDEQTTVYNASSTVVQQLVAGGELNGRYFAGWSDNETLVNSFIRMKTSQPYYRYRGDIVNRQEMNVVIREGAMEAPLMFPLNPSLITEISVNPLPKKKLEYKNISIYVGSNENHSELLYIENSMSTYSNWTFIQDNYIYGSNPVFGSVLNSSHLIFENWNYSFPNINAEMKFTYGLYVGDSFDVVFKNVRGDGDGWGIFGGNSIQRLTFDNCKLNRIDCHKPFIEWMRILYCDIGLWGVLFTAIGDLSVIGGTHTLGRLKRKSTGAILQTRDELNGLCWGNLLVQDVAVRNYSNKYTMNMLAHSSIGTDDLPAGSPIPYTLFKTIKYENVSCLSGRVNLAPAIFEGSTIKYPESITADNCNVGEFIFNEQNYANIMPAFELPKVPTGSVDTPANCFITLNNVKINQLVSIVDSPSKATSRWLFHVKMNGVHGFNGKNPSIQLLVRGKADIDKSSIDGFNFYFGNSNNKHLDVNMSGGIINFTGTIANTILNGINTYTQVNLSGVSINAESVELLRLMSSAMMQGCTFSTNEGKLAWLTLNNDGTTSFTVPSLLAQNRYALCTGSQQNGTFKITPFAMPLDGCSAYIPVTSSTTCYVSRSGNTMSVTTNGDPIRYIIML</sequence>
<dbReference type="InterPro" id="IPR040775">
    <property type="entry name" value="Tail_spike_N"/>
</dbReference>
<reference evidence="2" key="1">
    <citation type="submission" date="2023-04" db="EMBL/GenBank/DDBJ databases">
        <authorList>
            <person name="Li W."/>
        </authorList>
    </citation>
    <scope>NUCLEOTIDE SEQUENCE</scope>
    <source>
        <strain evidence="2">QITACRE101</strain>
    </source>
</reference>
<accession>A0AB35L772</accession>
<proteinExistence type="predicted"/>
<dbReference type="InterPro" id="IPR012334">
    <property type="entry name" value="Pectin_lyas_fold"/>
</dbReference>
<evidence type="ECO:0000313" key="2">
    <source>
        <dbReference type="EMBL" id="MDH2304964.1"/>
    </source>
</evidence>
<name>A0AB35L772_PRORE</name>
<evidence type="ECO:0000313" key="3">
    <source>
        <dbReference type="Proteomes" id="UP001162044"/>
    </source>
</evidence>
<dbReference type="Gene3D" id="2.10.10.80">
    <property type="match status" value="1"/>
</dbReference>
<dbReference type="EMBL" id="JARVQW010000002">
    <property type="protein sequence ID" value="MDH2304964.1"/>
    <property type="molecule type" value="Genomic_DNA"/>
</dbReference>
<dbReference type="Pfam" id="PF18668">
    <property type="entry name" value="Tail_spike_N"/>
    <property type="match status" value="1"/>
</dbReference>
<dbReference type="SUPFAM" id="SSF51126">
    <property type="entry name" value="Pectin lyase-like"/>
    <property type="match status" value="1"/>
</dbReference>
<comment type="caution">
    <text evidence="2">The sequence shown here is derived from an EMBL/GenBank/DDBJ whole genome shotgun (WGS) entry which is preliminary data.</text>
</comment>
<dbReference type="Gene3D" id="2.160.20.10">
    <property type="entry name" value="Single-stranded right-handed beta-helix, Pectin lyase-like"/>
    <property type="match status" value="1"/>
</dbReference>
<dbReference type="InterPro" id="IPR011050">
    <property type="entry name" value="Pectin_lyase_fold/virulence"/>
</dbReference>
<dbReference type="AlphaFoldDB" id="A0AB35L772"/>
<gene>
    <name evidence="2" type="ORF">QDQ51_05965</name>
</gene>
<protein>
    <recommendedName>
        <fullName evidence="1">Tail spike TSP1/Gp66 N-terminal domain-containing protein</fullName>
    </recommendedName>
</protein>
<dbReference type="Proteomes" id="UP001162044">
    <property type="component" value="Unassembled WGS sequence"/>
</dbReference>
<feature type="domain" description="Tail spike TSP1/Gp66 N-terminal" evidence="1">
    <location>
        <begin position="79"/>
        <end position="138"/>
    </location>
</feature>